<dbReference type="InterPro" id="IPR000073">
    <property type="entry name" value="AB_hydrolase_1"/>
</dbReference>
<gene>
    <name evidence="2" type="ORF">SAMN04488557_1580</name>
</gene>
<dbReference type="OrthoDB" id="7958481at2"/>
<dbReference type="EMBL" id="FPCH01000002">
    <property type="protein sequence ID" value="SFV32383.1"/>
    <property type="molecule type" value="Genomic_DNA"/>
</dbReference>
<organism evidence="2 3">
    <name type="scientific">Hyphomicrobium facile</name>
    <dbReference type="NCBI Taxonomy" id="51670"/>
    <lineage>
        <taxon>Bacteria</taxon>
        <taxon>Pseudomonadati</taxon>
        <taxon>Pseudomonadota</taxon>
        <taxon>Alphaproteobacteria</taxon>
        <taxon>Hyphomicrobiales</taxon>
        <taxon>Hyphomicrobiaceae</taxon>
        <taxon>Hyphomicrobium</taxon>
    </lineage>
</organism>
<dbReference type="RefSeq" id="WP_092866827.1">
    <property type="nucleotide sequence ID" value="NZ_FPCH01000002.1"/>
</dbReference>
<dbReference type="SUPFAM" id="SSF53474">
    <property type="entry name" value="alpha/beta-Hydrolases"/>
    <property type="match status" value="1"/>
</dbReference>
<dbReference type="PANTHER" id="PTHR43433:SF5">
    <property type="entry name" value="AB HYDROLASE-1 DOMAIN-CONTAINING PROTEIN"/>
    <property type="match status" value="1"/>
</dbReference>
<feature type="domain" description="AB hydrolase-1" evidence="1">
    <location>
        <begin position="35"/>
        <end position="268"/>
    </location>
</feature>
<accession>A0A1I7NCV5</accession>
<reference evidence="3" key="1">
    <citation type="submission" date="2016-10" db="EMBL/GenBank/DDBJ databases">
        <authorList>
            <person name="Varghese N."/>
            <person name="Submissions S."/>
        </authorList>
    </citation>
    <scope>NUCLEOTIDE SEQUENCE [LARGE SCALE GENOMIC DNA]</scope>
    <source>
        <strain evidence="3">DSM 1565</strain>
    </source>
</reference>
<dbReference type="AlphaFoldDB" id="A0A1I7NCV5"/>
<protein>
    <submittedName>
        <fullName evidence="2">Pimeloyl-ACP methyl ester carboxylesterase</fullName>
    </submittedName>
</protein>
<dbReference type="Gene3D" id="3.40.50.1820">
    <property type="entry name" value="alpha/beta hydrolase"/>
    <property type="match status" value="1"/>
</dbReference>
<proteinExistence type="predicted"/>
<evidence type="ECO:0000313" key="3">
    <source>
        <dbReference type="Proteomes" id="UP000199423"/>
    </source>
</evidence>
<evidence type="ECO:0000259" key="1">
    <source>
        <dbReference type="Pfam" id="PF00561"/>
    </source>
</evidence>
<dbReference type="PANTHER" id="PTHR43433">
    <property type="entry name" value="HYDROLASE, ALPHA/BETA FOLD FAMILY PROTEIN"/>
    <property type="match status" value="1"/>
</dbReference>
<dbReference type="STRING" id="51670.SAMN04488557_1580"/>
<dbReference type="InterPro" id="IPR050471">
    <property type="entry name" value="AB_hydrolase"/>
</dbReference>
<keyword evidence="3" id="KW-1185">Reference proteome</keyword>
<name>A0A1I7NCV5_9HYPH</name>
<dbReference type="Pfam" id="PF00561">
    <property type="entry name" value="Abhydrolase_1"/>
    <property type="match status" value="1"/>
</dbReference>
<dbReference type="Proteomes" id="UP000199423">
    <property type="component" value="Unassembled WGS sequence"/>
</dbReference>
<evidence type="ECO:0000313" key="2">
    <source>
        <dbReference type="EMBL" id="SFV32383.1"/>
    </source>
</evidence>
<dbReference type="InterPro" id="IPR029058">
    <property type="entry name" value="AB_hydrolase_fold"/>
</dbReference>
<sequence length="282" mass="30530">MLGKVTATTVATQTIEGANGVCYAYRRFGNASDVPLVLFQHFTGTLDFWDPALLDALAAEREIIIFNNTGVASTSGTTPSTVQQMARDALTFIDALTLNKIDVLGFSLGGFIAQDIALLRPHLVRRLILAGTAPQGGPGLHGWRQDIYDATHADNPGAGTLLYIMFKQTPTSQAKGNEYLGRFMERKDRDAPGTLATRDAQYDAVVEWGIPDHNKLARLAAITQPTFVANGDADYMCPTRLTHLMGGLIPNAQVKIYPDAGHGFLWQHHGEFAADVNAFLAS</sequence>